<proteinExistence type="predicted"/>
<accession>A0AAQ3P473</accession>
<evidence type="ECO:0000256" key="2">
    <source>
        <dbReference type="SAM" id="Phobius"/>
    </source>
</evidence>
<keyword evidence="2" id="KW-1133">Transmembrane helix</keyword>
<dbReference type="PANTHER" id="PTHR31149">
    <property type="entry name" value="EXPRESSED PROTEIN"/>
    <property type="match status" value="1"/>
</dbReference>
<keyword evidence="4" id="KW-1185">Reference proteome</keyword>
<evidence type="ECO:0000256" key="1">
    <source>
        <dbReference type="SAM" id="MobiDB-lite"/>
    </source>
</evidence>
<dbReference type="GO" id="GO:0009506">
    <property type="term" value="C:plasmodesma"/>
    <property type="evidence" value="ECO:0007669"/>
    <property type="project" value="TreeGrafter"/>
</dbReference>
<dbReference type="PANTHER" id="PTHR31149:SF11">
    <property type="entry name" value="187-KDA MICROTUBULE-ASSOCIATED PROTEIN AIR9"/>
    <property type="match status" value="1"/>
</dbReference>
<evidence type="ECO:0000313" key="4">
    <source>
        <dbReference type="Proteomes" id="UP001374535"/>
    </source>
</evidence>
<gene>
    <name evidence="3" type="ORF">V8G54_008612</name>
</gene>
<feature type="compositionally biased region" description="Basic and acidic residues" evidence="1">
    <location>
        <begin position="117"/>
        <end position="127"/>
    </location>
</feature>
<reference evidence="3 4" key="1">
    <citation type="journal article" date="2023" name="Life. Sci Alliance">
        <title>Evolutionary insights into 3D genome organization and epigenetic landscape of Vigna mungo.</title>
        <authorList>
            <person name="Junaid A."/>
            <person name="Singh B."/>
            <person name="Bhatia S."/>
        </authorList>
    </citation>
    <scope>NUCLEOTIDE SEQUENCE [LARGE SCALE GENOMIC DNA]</scope>
    <source>
        <strain evidence="3">Urdbean</strain>
    </source>
</reference>
<organism evidence="3 4">
    <name type="scientific">Vigna mungo</name>
    <name type="common">Black gram</name>
    <name type="synonym">Phaseolus mungo</name>
    <dbReference type="NCBI Taxonomy" id="3915"/>
    <lineage>
        <taxon>Eukaryota</taxon>
        <taxon>Viridiplantae</taxon>
        <taxon>Streptophyta</taxon>
        <taxon>Embryophyta</taxon>
        <taxon>Tracheophyta</taxon>
        <taxon>Spermatophyta</taxon>
        <taxon>Magnoliopsida</taxon>
        <taxon>eudicotyledons</taxon>
        <taxon>Gunneridae</taxon>
        <taxon>Pentapetalae</taxon>
        <taxon>rosids</taxon>
        <taxon>fabids</taxon>
        <taxon>Fabales</taxon>
        <taxon>Fabaceae</taxon>
        <taxon>Papilionoideae</taxon>
        <taxon>50 kb inversion clade</taxon>
        <taxon>NPAAA clade</taxon>
        <taxon>indigoferoid/millettioid clade</taxon>
        <taxon>Phaseoleae</taxon>
        <taxon>Vigna</taxon>
    </lineage>
</organism>
<dbReference type="SUPFAM" id="SSF52075">
    <property type="entry name" value="Outer arm dynein light chain 1"/>
    <property type="match status" value="1"/>
</dbReference>
<feature type="compositionally biased region" description="Low complexity" evidence="1">
    <location>
        <begin position="502"/>
        <end position="515"/>
    </location>
</feature>
<dbReference type="Gene3D" id="3.80.10.10">
    <property type="entry name" value="Ribonuclease Inhibitor"/>
    <property type="match status" value="1"/>
</dbReference>
<keyword evidence="2" id="KW-0472">Membrane</keyword>
<feature type="region of interest" description="Disordered" evidence="1">
    <location>
        <begin position="479"/>
        <end position="521"/>
    </location>
</feature>
<dbReference type="Proteomes" id="UP001374535">
    <property type="component" value="Chromosome 2"/>
</dbReference>
<dbReference type="GO" id="GO:0005886">
    <property type="term" value="C:plasma membrane"/>
    <property type="evidence" value="ECO:0007669"/>
    <property type="project" value="TreeGrafter"/>
</dbReference>
<name>A0AAQ3P473_VIGMU</name>
<feature type="compositionally biased region" description="Polar residues" evidence="1">
    <location>
        <begin position="79"/>
        <end position="93"/>
    </location>
</feature>
<feature type="compositionally biased region" description="Low complexity" evidence="1">
    <location>
        <begin position="167"/>
        <end position="214"/>
    </location>
</feature>
<dbReference type="InterPro" id="IPR032675">
    <property type="entry name" value="LRR_dom_sf"/>
</dbReference>
<evidence type="ECO:0000313" key="3">
    <source>
        <dbReference type="EMBL" id="WVZ21290.1"/>
    </source>
</evidence>
<keyword evidence="2" id="KW-0812">Transmembrane</keyword>
<protein>
    <submittedName>
        <fullName evidence="3">Uncharacterized protein</fullName>
    </submittedName>
</protein>
<feature type="region of interest" description="Disordered" evidence="1">
    <location>
        <begin position="1"/>
        <end position="244"/>
    </location>
</feature>
<dbReference type="EMBL" id="CP144699">
    <property type="protein sequence ID" value="WVZ21290.1"/>
    <property type="molecule type" value="Genomic_DNA"/>
</dbReference>
<feature type="transmembrane region" description="Helical" evidence="2">
    <location>
        <begin position="638"/>
        <end position="660"/>
    </location>
</feature>
<feature type="compositionally biased region" description="Low complexity" evidence="1">
    <location>
        <begin position="132"/>
        <end position="152"/>
    </location>
</feature>
<feature type="compositionally biased region" description="Low complexity" evidence="1">
    <location>
        <begin position="101"/>
        <end position="116"/>
    </location>
</feature>
<dbReference type="AlphaFoldDB" id="A0AAQ3P473"/>
<sequence>MEVSSEPSGEDVVPEKPLSSPKKSVPEASRRAAKTAAEPGGAAKRKVESRTGSSAGVGTVAARRSGLIGGSAGSVSAPRRNSTGGLSQKSSISVAGRKAGAESVAGGKSSVSSASEPIRKSLPELRRNSVTSSRAGAAANPVAASPVGSASRTSGTSKAEVARKPVSKLALSGSGSASSVSRRISSSSVDSTASSGGSARRTVSRVSSPTVSSGLKAGSLSTSQDRASALSGRRKGGTPDSRDSKFIALPHVEIKANDDLRLDLRGHRVRSLTASGLNLSSNLEGGRLISKPKTCDTKSVEETNRCGMTYSLPRIYCNDGLKPHEELLWQTELGDGPHEKKNPGKEGTYEPGSLLFLLQYSVSATIPHILQKFVYLRDNLLSTLEGVEILTRVKVLDLSFNDFKGPGFEPLENCRVLQFLSVAQNKLKSLTMASQPRLQVLAASKNKISTLKGFPYLPVLELRRLGQIFKPLAQSNLAKPDNPLGHKWGGTGQPASPRSTENTNTQPTKPVTTQKKQTRKGGLVIHTTTSTNDEALENEEGRCFESAENWSSWLLDCVGGEANVKAIGVSGSPILEAYIDALHFSTCFPSWARLARPILVGQPAQEPSLRRSPTLSGMSYLMWYLNLRLEVEELVRLFRIWVSHFLVRFLIAGFVLAWWLRGGARRFCWNGLVVDEGEEDENTNQITSKSRVKEIYGLNMIRGVRR</sequence>